<sequence>MEDRRKDADLFRQQDNRRRDEEAWRAENDRRYAQELLEEEEGKQHSEEWDQRQDNLLTLEELECQRQYARIEAREKKRLKSHAARLETEQHLTSTPVRRQVRMLPEGTYDQHKVRGRSRSPVRSSSIGPAGRRPKLRQKRRRERDEKSRLRSQPPLSEDDPATSADGCPSAADSGEEEEPGPPPPRGMNRLIQGDVWLEDEDSARERHERREAQRRADMNESQKHRTRKDHCSDISATLRRGLDVVVTTVRVRPNAFRDEYGAPVNTVGGPTNCPFGNPLCEYGVWKGKCGWECRQHHLWAAQEKNDPMFWNTYADHIWGMEGDCTETCCLKKAEPNHCASEVLETSPQ</sequence>
<accession>A0A9Q1EWP4</accession>
<feature type="region of interest" description="Disordered" evidence="1">
    <location>
        <begin position="81"/>
        <end position="231"/>
    </location>
</feature>
<organism evidence="2 3">
    <name type="scientific">Synaphobranchus kaupii</name>
    <name type="common">Kaup's arrowtooth eel</name>
    <dbReference type="NCBI Taxonomy" id="118154"/>
    <lineage>
        <taxon>Eukaryota</taxon>
        <taxon>Metazoa</taxon>
        <taxon>Chordata</taxon>
        <taxon>Craniata</taxon>
        <taxon>Vertebrata</taxon>
        <taxon>Euteleostomi</taxon>
        <taxon>Actinopterygii</taxon>
        <taxon>Neopterygii</taxon>
        <taxon>Teleostei</taxon>
        <taxon>Anguilliformes</taxon>
        <taxon>Synaphobranchidae</taxon>
        <taxon>Synaphobranchus</taxon>
    </lineage>
</organism>
<evidence type="ECO:0000313" key="3">
    <source>
        <dbReference type="Proteomes" id="UP001152622"/>
    </source>
</evidence>
<evidence type="ECO:0000256" key="1">
    <source>
        <dbReference type="SAM" id="MobiDB-lite"/>
    </source>
</evidence>
<comment type="caution">
    <text evidence="2">The sequence shown here is derived from an EMBL/GenBank/DDBJ whole genome shotgun (WGS) entry which is preliminary data.</text>
</comment>
<name>A0A9Q1EWP4_SYNKA</name>
<feature type="compositionally biased region" description="Basic residues" evidence="1">
    <location>
        <begin position="132"/>
        <end position="142"/>
    </location>
</feature>
<dbReference type="AlphaFoldDB" id="A0A9Q1EWP4"/>
<protein>
    <submittedName>
        <fullName evidence="2">Uncharacterized protein</fullName>
    </submittedName>
</protein>
<proteinExistence type="predicted"/>
<keyword evidence="3" id="KW-1185">Reference proteome</keyword>
<dbReference type="Proteomes" id="UP001152622">
    <property type="component" value="Chromosome 11"/>
</dbReference>
<dbReference type="EMBL" id="JAINUF010000011">
    <property type="protein sequence ID" value="KAJ8346519.1"/>
    <property type="molecule type" value="Genomic_DNA"/>
</dbReference>
<reference evidence="2" key="1">
    <citation type="journal article" date="2023" name="Science">
        <title>Genome structures resolve the early diversification of teleost fishes.</title>
        <authorList>
            <person name="Parey E."/>
            <person name="Louis A."/>
            <person name="Montfort J."/>
            <person name="Bouchez O."/>
            <person name="Roques C."/>
            <person name="Iampietro C."/>
            <person name="Lluch J."/>
            <person name="Castinel A."/>
            <person name="Donnadieu C."/>
            <person name="Desvignes T."/>
            <person name="Floi Bucao C."/>
            <person name="Jouanno E."/>
            <person name="Wen M."/>
            <person name="Mejri S."/>
            <person name="Dirks R."/>
            <person name="Jansen H."/>
            <person name="Henkel C."/>
            <person name="Chen W.J."/>
            <person name="Zahm M."/>
            <person name="Cabau C."/>
            <person name="Klopp C."/>
            <person name="Thompson A.W."/>
            <person name="Robinson-Rechavi M."/>
            <person name="Braasch I."/>
            <person name="Lecointre G."/>
            <person name="Bobe J."/>
            <person name="Postlethwait J.H."/>
            <person name="Berthelot C."/>
            <person name="Roest Crollius H."/>
            <person name="Guiguen Y."/>
        </authorList>
    </citation>
    <scope>NUCLEOTIDE SEQUENCE</scope>
    <source>
        <strain evidence="2">WJC10195</strain>
    </source>
</reference>
<feature type="compositionally biased region" description="Basic and acidic residues" evidence="1">
    <location>
        <begin position="204"/>
        <end position="224"/>
    </location>
</feature>
<gene>
    <name evidence="2" type="ORF">SKAU_G00279200</name>
</gene>
<evidence type="ECO:0000313" key="2">
    <source>
        <dbReference type="EMBL" id="KAJ8346519.1"/>
    </source>
</evidence>
<feature type="region of interest" description="Disordered" evidence="1">
    <location>
        <begin position="1"/>
        <end position="25"/>
    </location>
</feature>